<feature type="compositionally biased region" description="Basic and acidic residues" evidence="11">
    <location>
        <begin position="626"/>
        <end position="638"/>
    </location>
</feature>
<dbReference type="SMART" id="SM00220">
    <property type="entry name" value="S_TKc"/>
    <property type="match status" value="1"/>
</dbReference>
<comment type="similarity">
    <text evidence="2">Belongs to the protein kinase superfamily. STE Ser/Thr protein kinase family. STE20 subfamily.</text>
</comment>
<feature type="compositionally biased region" description="Polar residues" evidence="11">
    <location>
        <begin position="861"/>
        <end position="871"/>
    </location>
</feature>
<keyword evidence="5" id="KW-0597">Phosphoprotein</keyword>
<evidence type="ECO:0000313" key="14">
    <source>
        <dbReference type="EMBL" id="VUZ46040.1"/>
    </source>
</evidence>
<dbReference type="CDD" id="cd06613">
    <property type="entry name" value="STKc_MAP4K3_like"/>
    <property type="match status" value="1"/>
</dbReference>
<feature type="region of interest" description="Disordered" evidence="11">
    <location>
        <begin position="1307"/>
        <end position="1328"/>
    </location>
</feature>
<protein>
    <recommendedName>
        <fullName evidence="3">non-specific serine/threonine protein kinase</fullName>
        <ecNumber evidence="3">2.7.11.1</ecNumber>
    </recommendedName>
</protein>
<dbReference type="Pfam" id="PF00069">
    <property type="entry name" value="Pkinase"/>
    <property type="match status" value="1"/>
</dbReference>
<feature type="domain" description="Protein kinase" evidence="12">
    <location>
        <begin position="28"/>
        <end position="286"/>
    </location>
</feature>
<feature type="region of interest" description="Disordered" evidence="11">
    <location>
        <begin position="1681"/>
        <end position="1700"/>
    </location>
</feature>
<evidence type="ECO:0000256" key="3">
    <source>
        <dbReference type="ARBA" id="ARBA00012513"/>
    </source>
</evidence>
<feature type="compositionally biased region" description="Acidic residues" evidence="11">
    <location>
        <begin position="709"/>
        <end position="728"/>
    </location>
</feature>
<feature type="compositionally biased region" description="Low complexity" evidence="11">
    <location>
        <begin position="493"/>
        <end position="540"/>
    </location>
</feature>
<feature type="domain" description="CNH" evidence="13">
    <location>
        <begin position="1451"/>
        <end position="1838"/>
    </location>
</feature>
<evidence type="ECO:0000256" key="4">
    <source>
        <dbReference type="ARBA" id="ARBA00022527"/>
    </source>
</evidence>
<keyword evidence="15" id="KW-1185">Reference proteome</keyword>
<feature type="region of interest" description="Disordered" evidence="11">
    <location>
        <begin position="477"/>
        <end position="601"/>
    </location>
</feature>
<dbReference type="PROSITE" id="PS50219">
    <property type="entry name" value="CNH"/>
    <property type="match status" value="1"/>
</dbReference>
<dbReference type="SUPFAM" id="SSF56112">
    <property type="entry name" value="Protein kinase-like (PK-like)"/>
    <property type="match status" value="1"/>
</dbReference>
<evidence type="ECO:0000256" key="5">
    <source>
        <dbReference type="ARBA" id="ARBA00022553"/>
    </source>
</evidence>
<evidence type="ECO:0000256" key="1">
    <source>
        <dbReference type="ARBA" id="ARBA00001946"/>
    </source>
</evidence>
<evidence type="ECO:0000259" key="12">
    <source>
        <dbReference type="PROSITE" id="PS50011"/>
    </source>
</evidence>
<keyword evidence="7 10" id="KW-0547">Nucleotide-binding</keyword>
<keyword evidence="9 10" id="KW-0067">ATP-binding</keyword>
<dbReference type="FunFam" id="1.10.510.10:FF:000031">
    <property type="entry name" value="Mitogen-activated protein kinase kinase kinase kinase"/>
    <property type="match status" value="1"/>
</dbReference>
<feature type="compositionally biased region" description="Polar residues" evidence="11">
    <location>
        <begin position="1017"/>
        <end position="1029"/>
    </location>
</feature>
<dbReference type="PANTHER" id="PTHR48012:SF18">
    <property type="entry name" value="HAPPYHOUR, ISOFORM A"/>
    <property type="match status" value="1"/>
</dbReference>
<feature type="compositionally biased region" description="Low complexity" evidence="11">
    <location>
        <begin position="1066"/>
        <end position="1080"/>
    </location>
</feature>
<evidence type="ECO:0000256" key="2">
    <source>
        <dbReference type="ARBA" id="ARBA00008874"/>
    </source>
</evidence>
<dbReference type="EC" id="2.7.11.1" evidence="3"/>
<feature type="region of interest" description="Disordered" evidence="11">
    <location>
        <begin position="861"/>
        <end position="897"/>
    </location>
</feature>
<dbReference type="InterPro" id="IPR001180">
    <property type="entry name" value="CNH_dom"/>
</dbReference>
<keyword evidence="4" id="KW-0723">Serine/threonine-protein kinase</keyword>
<comment type="cofactor">
    <cofactor evidence="1">
        <name>Mg(2+)</name>
        <dbReference type="ChEBI" id="CHEBI:18420"/>
    </cofactor>
</comment>
<feature type="compositionally biased region" description="Polar residues" evidence="11">
    <location>
        <begin position="784"/>
        <end position="798"/>
    </location>
</feature>
<evidence type="ECO:0000256" key="8">
    <source>
        <dbReference type="ARBA" id="ARBA00022777"/>
    </source>
</evidence>
<reference evidence="14 15" key="1">
    <citation type="submission" date="2019-07" db="EMBL/GenBank/DDBJ databases">
        <authorList>
            <person name="Jastrzebski P J."/>
            <person name="Paukszto L."/>
            <person name="Jastrzebski P J."/>
        </authorList>
    </citation>
    <scope>NUCLEOTIDE SEQUENCE [LARGE SCALE GENOMIC DNA]</scope>
    <source>
        <strain evidence="14 15">WMS-il1</strain>
    </source>
</reference>
<feature type="region of interest" description="Disordered" evidence="11">
    <location>
        <begin position="683"/>
        <end position="818"/>
    </location>
</feature>
<dbReference type="InterPro" id="IPR000719">
    <property type="entry name" value="Prot_kinase_dom"/>
</dbReference>
<dbReference type="Proteomes" id="UP000321570">
    <property type="component" value="Unassembled WGS sequence"/>
</dbReference>
<keyword evidence="8" id="KW-0418">Kinase</keyword>
<feature type="region of interest" description="Disordered" evidence="11">
    <location>
        <begin position="1004"/>
        <end position="1106"/>
    </location>
</feature>
<feature type="region of interest" description="Disordered" evidence="11">
    <location>
        <begin position="626"/>
        <end position="653"/>
    </location>
</feature>
<evidence type="ECO:0000259" key="13">
    <source>
        <dbReference type="PROSITE" id="PS50219"/>
    </source>
</evidence>
<feature type="compositionally biased region" description="Polar residues" evidence="11">
    <location>
        <begin position="1081"/>
        <end position="1092"/>
    </location>
</feature>
<dbReference type="GO" id="GO:0005737">
    <property type="term" value="C:cytoplasm"/>
    <property type="evidence" value="ECO:0007669"/>
    <property type="project" value="TreeGrafter"/>
</dbReference>
<dbReference type="PROSITE" id="PS00107">
    <property type="entry name" value="PROTEIN_KINASE_ATP"/>
    <property type="match status" value="1"/>
</dbReference>
<feature type="compositionally biased region" description="Polar residues" evidence="11">
    <location>
        <begin position="420"/>
        <end position="429"/>
    </location>
</feature>
<feature type="region of interest" description="Disordered" evidence="11">
    <location>
        <begin position="909"/>
        <end position="942"/>
    </location>
</feature>
<feature type="region of interest" description="Disordered" evidence="11">
    <location>
        <begin position="343"/>
        <end position="374"/>
    </location>
</feature>
<organism evidence="14 15">
    <name type="scientific">Hymenolepis diminuta</name>
    <name type="common">Rat tapeworm</name>
    <dbReference type="NCBI Taxonomy" id="6216"/>
    <lineage>
        <taxon>Eukaryota</taxon>
        <taxon>Metazoa</taxon>
        <taxon>Spiralia</taxon>
        <taxon>Lophotrochozoa</taxon>
        <taxon>Platyhelminthes</taxon>
        <taxon>Cestoda</taxon>
        <taxon>Eucestoda</taxon>
        <taxon>Cyclophyllidea</taxon>
        <taxon>Hymenolepididae</taxon>
        <taxon>Hymenolepis</taxon>
    </lineage>
</organism>
<dbReference type="Pfam" id="PF00780">
    <property type="entry name" value="CNH"/>
    <property type="match status" value="1"/>
</dbReference>
<accession>A0A564YFN9</accession>
<name>A0A564YFN9_HYMDI</name>
<dbReference type="EMBL" id="CABIJS010000199">
    <property type="protein sequence ID" value="VUZ46040.1"/>
    <property type="molecule type" value="Genomic_DNA"/>
</dbReference>
<feature type="binding site" evidence="10">
    <location>
        <position position="57"/>
    </location>
    <ligand>
        <name>ATP</name>
        <dbReference type="ChEBI" id="CHEBI:30616"/>
    </ligand>
</feature>
<feature type="compositionally biased region" description="Low complexity" evidence="11">
    <location>
        <begin position="1030"/>
        <end position="1042"/>
    </location>
</feature>
<evidence type="ECO:0000256" key="10">
    <source>
        <dbReference type="PROSITE-ProRule" id="PRU10141"/>
    </source>
</evidence>
<dbReference type="InterPro" id="IPR050629">
    <property type="entry name" value="STE20/SPS1-PAK"/>
</dbReference>
<evidence type="ECO:0000256" key="7">
    <source>
        <dbReference type="ARBA" id="ARBA00022741"/>
    </source>
</evidence>
<sequence length="1866" mass="201250">MSAHCLISEQKLDYIREVVNQRDPKEDYKLIRSIGVGTYGEVYKALRLSTKDYAAVKIIKVDAKDDIKAVLQEIQTLRDCRHRNIVEFYDSYFRHNKLWICMEFCGGYSMQDIYTNTRKPVDEDCIAFLSRETLQGIAYMHSHGKIHRDIKGANILLCNDGAVKIADFGVAAQITHTIQRRNSLIGTPYWMAPEVVAVERKGGYDEKCDIWAVGITAIEYAELQPPMFDLNPLKALRILSMKNYKPPTLRNKSKWSSKFHGFLKFALTKNEKKRPTAVLMLGHEFVTQPNLSQTLTLQLLQQNRNPEPITFGQPRPSGASVAAAGAAQIAGRPQPANQVQTPVLGSKRPVPVNSPATNGSAAKELSTPKASHQEGVNIKTPVNRFPFSSAGLEVATKYVATHQEEMGMVLNKPNKAGPHQPSSSSQSNGVYAVAAPERILPTPAPGGSVYPRFPVRGKRLEDVCIMDELATPLPAYAANAPTASPAPKPPPSESTTTRSGSPAPSATSFSSASTSPCSTISSSSSGTRTSSSSSQSSSVSSEEDEDEDREEESEGEEEEEISSEGTSSVLINPEMMPFKPSVVANDPEATPQPVRSVMPPTRTGAVTAIDGFNGSAKSVASVSVLKAEKVPRSKKEESSSAEGANDERSRTLTTSDFATADLDLDVADEQLLAADGVLTLGKCSSNRTESIGGGDRISEFGFRMHGNPSEEEEEDEEDEEEPDFENIDPEAGFISHPGAQPSVNQGGQQRESRILEEDRASQRRRPRRGKSDPKMSQRVAGPQRQVSESIENTTSSAAGNGHGTQPKKASVPQNDFFPEKTGAELADMLRQIKFAQKFAWLAGEPSAAPLGLSSFNPGSVPSLHHATSSPDAITHVHNAPNGRSGGGSSGLLVPPVTPNAERVIPKEGDRIGALPHPSSQPTVAQAHPLPRPKTSVPAMPSSSVGALSSSPLLGRPTFGLTPSTSYSPFALSSGVQSVTNLAAAETPTPTADCVTRTITAASSVSSFNAPHREESSGKTNADNKITNGNSTTTTTTVVSADVTDLKAPATNGHTSPTVEQKKVSKSAENSESSSSLSSNERGTTAKSQQQQHLSDRRSTEGVSSSSASASVVSASSLNLSSLSHSLDVQQRPLSAIETPLSLRETTSAGFVQRPQALTSPCLPILSFLRPELSPTSYSLSSCNRQNGVLESREKSQSGRISGLRRIVEEEGGIKIPEGSAPLADHEIEEDDIIPIDADGEAKESRTAEKKFEEIPLLPPHTSHPRRVRSFSALLHSTAVRPTPPKTPTSCPTLLDLTKCIHPPQRWFHPRKTASAPSITEEDSGEDVKEQINGESVEATVEPVIERSAPNTTMTTVVEALTKSAVQHRVLPPAYLSPQPSRLLRRVRQSPNSGVSKVRPTSVSVTSIDHDFQKLLRLGGASPWARQSTTDLPPTPQVHMGACFTLVFEGCPLTINSTASWINPANNGQILLFGSTEGIYFLSLRDLADRSLELLSSRYCHWLAVVQNTMVSVSGNPPHLYTHNLTTLMKMKASGHSMNAKLKGISNLFPKRFSPSNKVSKTKGCLRASLVRSPFTGARYLCAAFPHEILVMEWVNTLSTFIETKRVPVPNMPKSLTTFDLLVQQDLRFPLACLGVYRHHSRRGLAGERYRLHLVDLNSPSATTELPGAAAPVHHSFTELAPSSSPHRAISPPISSSAVNTPAPVERKQLAKAKSEDIVESTAGKASNAAATVLDSNMLFLESERLPVVSVIQLLKNTVLVCFPDCAKLVGFSGRLRKKLRQPNTITFDGLNIQSVVGLRDSLLVFHPHGFLGKSFAGELTQEINDEKHIYRVLGHDRNIVVESRSVGGSSNNSNIYLLAGHTDNSS</sequence>
<dbReference type="GO" id="GO:0008349">
    <property type="term" value="F:MAP kinase kinase kinase kinase activity"/>
    <property type="evidence" value="ECO:0007669"/>
    <property type="project" value="TreeGrafter"/>
</dbReference>
<dbReference type="SMART" id="SM00036">
    <property type="entry name" value="CNH"/>
    <property type="match status" value="1"/>
</dbReference>
<feature type="compositionally biased region" description="Acidic residues" evidence="11">
    <location>
        <begin position="541"/>
        <end position="562"/>
    </location>
</feature>
<dbReference type="GO" id="GO:0005524">
    <property type="term" value="F:ATP binding"/>
    <property type="evidence" value="ECO:0007669"/>
    <property type="project" value="UniProtKB-UniRule"/>
</dbReference>
<feature type="region of interest" description="Disordered" evidence="11">
    <location>
        <begin position="411"/>
        <end position="430"/>
    </location>
</feature>
<evidence type="ECO:0000313" key="15">
    <source>
        <dbReference type="Proteomes" id="UP000321570"/>
    </source>
</evidence>
<evidence type="ECO:0000256" key="9">
    <source>
        <dbReference type="ARBA" id="ARBA00022840"/>
    </source>
</evidence>
<dbReference type="PANTHER" id="PTHR48012">
    <property type="entry name" value="STERILE20-LIKE KINASE, ISOFORM B-RELATED"/>
    <property type="match status" value="1"/>
</dbReference>
<dbReference type="Gene3D" id="1.10.510.10">
    <property type="entry name" value="Transferase(Phosphotransferase) domain 1"/>
    <property type="match status" value="1"/>
</dbReference>
<evidence type="ECO:0000256" key="11">
    <source>
        <dbReference type="SAM" id="MobiDB-lite"/>
    </source>
</evidence>
<dbReference type="InterPro" id="IPR011009">
    <property type="entry name" value="Kinase-like_dom_sf"/>
</dbReference>
<evidence type="ECO:0000256" key="6">
    <source>
        <dbReference type="ARBA" id="ARBA00022679"/>
    </source>
</evidence>
<keyword evidence="6" id="KW-0808">Transferase</keyword>
<gene>
    <name evidence="14" type="ORF">WMSIL1_LOCUS5830</name>
</gene>
<feature type="compositionally biased region" description="Basic and acidic residues" evidence="11">
    <location>
        <begin position="750"/>
        <end position="761"/>
    </location>
</feature>
<dbReference type="InterPro" id="IPR017441">
    <property type="entry name" value="Protein_kinase_ATP_BS"/>
</dbReference>
<dbReference type="PROSITE" id="PS50011">
    <property type="entry name" value="PROTEIN_KINASE_DOM"/>
    <property type="match status" value="1"/>
</dbReference>
<proteinExistence type="inferred from homology"/>